<reference evidence="2 3" key="1">
    <citation type="submission" date="2024-10" db="EMBL/GenBank/DDBJ databases">
        <title>Updated reference genomes for cyclostephanoid diatoms.</title>
        <authorList>
            <person name="Roberts W.R."/>
            <person name="Alverson A.J."/>
        </authorList>
    </citation>
    <scope>NUCLEOTIDE SEQUENCE [LARGE SCALE GENOMIC DNA]</scope>
    <source>
        <strain evidence="2 3">AJA010-31</strain>
    </source>
</reference>
<dbReference type="Proteomes" id="UP001530400">
    <property type="component" value="Unassembled WGS sequence"/>
</dbReference>
<sequence>MEQQHQPLLLPKLQTALTCLYNNNHAASEHYLHEAHQFLLTFKSSNLRRFVVSRLQSQKDRHNTTTAAGNSTSLEDEFHSMATGAEESTAAGSIYLSCLALLLISSNTTHSNGCGHERIFAAQTLNHRCRSIKIVEAYDIESEDGLECGVARLVLAWEELRNSITAANVAGGGEESKIILNAWLERYVPMLVHRCGGVDDSSNTTSLCRGGQLLAVVLERYSASLSIGIDEGERGEERIKGNLIMLTLAVALYSTAFAECEEEHSYIQQQQNHQQQQPHTPWANAVLSELGSALSVTALRIRYRPTQNKHDSPSSEPGVPPLINLLIHSIHTVADAATAYFSHRHHDLSMQQLVEACHFHAVKRSISACLTSLPETVLLPPSSDRGDDSHRIPSIDRACLRAASMELRSDDSTNIDGTGGTGMERMMRELIRCEIGDVDASNPVERLDDASALRILECCEAWARFVSVPLHVIDITVGRLAVGYFHADQNGGSIQYQKAQNAAFQYVTSIFEGASPSLTVEDILSATMGVAASGAAGKKKQGNKSKKRQERRLKNASISISEDDSSNIDPGVLAENELSRRKNAACATAAAIFGVSIGGEDHARNTILRSSSESMMSHNICSTVSIAASSVLPRLLWLERNANECNSQSQQWWLESFDVILTSLKRLCLSTNRDIRCLSYEPLMILHESLNATPVVCLRMEQIAVDAICECALALSMSCSYPDDYFRDLYVDNDEELEFERNDVRDVVRSVSSLDSGNFGNGEQKSPSVLILEYFLNSIHATFEEAALCSVLPQESVVHALSALAKPLNKVGKKYADHPTMNEHSLIITTLQSYCILFRLLNASFESVPTAKLLPVSRLSLMGLASLAPFFSSLIRSRSQLTEVLDDTIKVALEHAILSSVKIPELAAQSTLKTTRYDIVGAMRGPGGEDHVGCIALMRLASESEGLALSIMSIYGPSLLSDIASLHNELKLLEQKRPLGCDFGIGVCPISRRLVLRSLSQMCMIQVKSNDDGCGKKIIHELLQASISELKCQKDLPLTSDKLFRLSESVYDLASLHPLVVADLFNTSANEVSCVFESLISGYSRISFNSGIDPWFMQWSRLRGAVVCLLRTCCKDHVSNNVADVISALVDAEVEAATRQCNQSPSSGSNIFNDSVIGEDVLSAGAYLIVVKESLTRITSSSSSEADITIAELRACLAILIKSSSGLSTLLLNASSDADSHTDPRPTIAEAWFQTMTSLISTCTTYLAGHFTSTDDVERLIGESLNLCIALIFMKDLGSKKFPPPTIQRGMSLDGPQTLAMTEFMADAISLGPSILVSTSRTFATHFRLDEHCTQNEEVGGTIIAAGLLRGASGALPPWAVELTPIIFRSLFTALGGNCDAFIRILANSTKLEIFGDFLAGRYFEDVSVAHIEAFLSKTREACNKGEWNKLKSIIKTACGGKKKESGFNLKPQFTCWECERL</sequence>
<keyword evidence="3" id="KW-1185">Reference proteome</keyword>
<accession>A0ABD3MV71</accession>
<feature type="compositionally biased region" description="Basic residues" evidence="1">
    <location>
        <begin position="537"/>
        <end position="551"/>
    </location>
</feature>
<feature type="region of interest" description="Disordered" evidence="1">
    <location>
        <begin position="535"/>
        <end position="566"/>
    </location>
</feature>
<evidence type="ECO:0000313" key="2">
    <source>
        <dbReference type="EMBL" id="KAL3767592.1"/>
    </source>
</evidence>
<comment type="caution">
    <text evidence="2">The sequence shown here is derived from an EMBL/GenBank/DDBJ whole genome shotgun (WGS) entry which is preliminary data.</text>
</comment>
<proteinExistence type="predicted"/>
<organism evidence="2 3">
    <name type="scientific">Cyclotella atomus</name>
    <dbReference type="NCBI Taxonomy" id="382360"/>
    <lineage>
        <taxon>Eukaryota</taxon>
        <taxon>Sar</taxon>
        <taxon>Stramenopiles</taxon>
        <taxon>Ochrophyta</taxon>
        <taxon>Bacillariophyta</taxon>
        <taxon>Coscinodiscophyceae</taxon>
        <taxon>Thalassiosirophycidae</taxon>
        <taxon>Stephanodiscales</taxon>
        <taxon>Stephanodiscaceae</taxon>
        <taxon>Cyclotella</taxon>
    </lineage>
</organism>
<protein>
    <submittedName>
        <fullName evidence="2">Uncharacterized protein</fullName>
    </submittedName>
</protein>
<gene>
    <name evidence="2" type="ORF">ACHAWO_003271</name>
</gene>
<evidence type="ECO:0000313" key="3">
    <source>
        <dbReference type="Proteomes" id="UP001530400"/>
    </source>
</evidence>
<dbReference type="EMBL" id="JALLPJ020001362">
    <property type="protein sequence ID" value="KAL3767592.1"/>
    <property type="molecule type" value="Genomic_DNA"/>
</dbReference>
<name>A0ABD3MV71_9STRA</name>
<evidence type="ECO:0000256" key="1">
    <source>
        <dbReference type="SAM" id="MobiDB-lite"/>
    </source>
</evidence>